<dbReference type="RefSeq" id="WP_232309166.1">
    <property type="nucleotide sequence ID" value="NZ_LUTU01000008.1"/>
</dbReference>
<proteinExistence type="predicted"/>
<reference evidence="1 2" key="1">
    <citation type="submission" date="2016-03" db="EMBL/GenBank/DDBJ databases">
        <title>Draft genome sequence of Gluconobacter cerinus strain CECT 9110.</title>
        <authorList>
            <person name="Sainz F."/>
            <person name="Mas A."/>
            <person name="Torija M.J."/>
        </authorList>
    </citation>
    <scope>NUCLEOTIDE SEQUENCE [LARGE SCALE GENOMIC DNA]</scope>
    <source>
        <strain evidence="1 2">CECT 9110</strain>
    </source>
</reference>
<comment type="caution">
    <text evidence="1">The sequence shown here is derived from an EMBL/GenBank/DDBJ whole genome shotgun (WGS) entry which is preliminary data.</text>
</comment>
<evidence type="ECO:0000313" key="2">
    <source>
        <dbReference type="Proteomes" id="UP000077786"/>
    </source>
</evidence>
<dbReference type="InterPro" id="IPR010845">
    <property type="entry name" value="FlaF"/>
</dbReference>
<dbReference type="Proteomes" id="UP000077786">
    <property type="component" value="Unassembled WGS sequence"/>
</dbReference>
<dbReference type="PATRIC" id="fig|38307.3.peg.1921"/>
<keyword evidence="1" id="KW-0282">Flagellum</keyword>
<sequence>MSVTYGMSQYQNQSGTYLPPREVEAMAFRHVNGLLSAAKTRSDRQAALSANLKLWGILMQGVQRTDCPLDAILRKDLTTVGTWSMRYANVALNSDTSLQALIDINMDMIEGLSASATPSPYAGPAASNETRAAIQMVG</sequence>
<accession>A0A1B6VJ64</accession>
<keyword evidence="1" id="KW-0966">Cell projection</keyword>
<name>A0A1B6VJ64_9PROT</name>
<protein>
    <submittedName>
        <fullName evidence="1">Flagellin assembly protein</fullName>
    </submittedName>
</protein>
<evidence type="ECO:0000313" key="1">
    <source>
        <dbReference type="EMBL" id="OAJ67265.1"/>
    </source>
</evidence>
<organism evidence="1 2">
    <name type="scientific">Gluconobacter cerinus</name>
    <dbReference type="NCBI Taxonomy" id="38307"/>
    <lineage>
        <taxon>Bacteria</taxon>
        <taxon>Pseudomonadati</taxon>
        <taxon>Pseudomonadota</taxon>
        <taxon>Alphaproteobacteria</taxon>
        <taxon>Acetobacterales</taxon>
        <taxon>Acetobacteraceae</taxon>
        <taxon>Gluconobacter</taxon>
    </lineage>
</organism>
<keyword evidence="1" id="KW-0969">Cilium</keyword>
<dbReference type="GO" id="GO:0044781">
    <property type="term" value="P:bacterial-type flagellum organization"/>
    <property type="evidence" value="ECO:0007669"/>
    <property type="project" value="InterPro"/>
</dbReference>
<dbReference type="Pfam" id="PF07309">
    <property type="entry name" value="FlaF"/>
    <property type="match status" value="1"/>
</dbReference>
<dbReference type="AlphaFoldDB" id="A0A1B6VJ64"/>
<dbReference type="EMBL" id="LUTU01000008">
    <property type="protein sequence ID" value="OAJ67265.1"/>
    <property type="molecule type" value="Genomic_DNA"/>
</dbReference>
<gene>
    <name evidence="1" type="ORF">A0123_01861</name>
</gene>